<dbReference type="Proteomes" id="UP000326396">
    <property type="component" value="Linkage Group LG6"/>
</dbReference>
<dbReference type="InterPro" id="IPR026960">
    <property type="entry name" value="RVT-Znf"/>
</dbReference>
<evidence type="ECO:0000313" key="3">
    <source>
        <dbReference type="Proteomes" id="UP000326396"/>
    </source>
</evidence>
<gene>
    <name evidence="2" type="ORF">E3N88_32438</name>
</gene>
<proteinExistence type="predicted"/>
<name>A0A5N6MB40_9ASTR</name>
<dbReference type="Pfam" id="PF13966">
    <property type="entry name" value="zf-RVT"/>
    <property type="match status" value="1"/>
</dbReference>
<dbReference type="PANTHER" id="PTHR36617">
    <property type="entry name" value="PROTEIN, PUTATIVE-RELATED"/>
    <property type="match status" value="1"/>
</dbReference>
<dbReference type="AlphaFoldDB" id="A0A5N6MB40"/>
<organism evidence="2 3">
    <name type="scientific">Mikania micrantha</name>
    <name type="common">bitter vine</name>
    <dbReference type="NCBI Taxonomy" id="192012"/>
    <lineage>
        <taxon>Eukaryota</taxon>
        <taxon>Viridiplantae</taxon>
        <taxon>Streptophyta</taxon>
        <taxon>Embryophyta</taxon>
        <taxon>Tracheophyta</taxon>
        <taxon>Spermatophyta</taxon>
        <taxon>Magnoliopsida</taxon>
        <taxon>eudicotyledons</taxon>
        <taxon>Gunneridae</taxon>
        <taxon>Pentapetalae</taxon>
        <taxon>asterids</taxon>
        <taxon>campanulids</taxon>
        <taxon>Asterales</taxon>
        <taxon>Asteraceae</taxon>
        <taxon>Asteroideae</taxon>
        <taxon>Heliantheae alliance</taxon>
        <taxon>Eupatorieae</taxon>
        <taxon>Mikania</taxon>
    </lineage>
</organism>
<dbReference type="OrthoDB" id="1705419at2759"/>
<sequence length="182" mass="21213">MEPDYGDSIGYWSDRWIGDTPLNQKFPALFALESSKNVVIADCIEVTPTGMHWTWRWKSFLSSLVEANEFNALLNLIRDVKIISLEDKWKWDEGDRNFSIQHIKSLCFKAQNKVPNFPFPWNNWVPKKVNILCWRIEQNRVPTVDNLLKRQLQVNSSICKLCGEEAESSHHLFIGCRISSMI</sequence>
<protein>
    <recommendedName>
        <fullName evidence="1">Reverse transcriptase zinc-binding domain-containing protein</fullName>
    </recommendedName>
</protein>
<evidence type="ECO:0000313" key="2">
    <source>
        <dbReference type="EMBL" id="KAD3336918.1"/>
    </source>
</evidence>
<keyword evidence="3" id="KW-1185">Reference proteome</keyword>
<accession>A0A5N6MB40</accession>
<feature type="domain" description="Reverse transcriptase zinc-binding" evidence="1">
    <location>
        <begin position="98"/>
        <end position="180"/>
    </location>
</feature>
<evidence type="ECO:0000259" key="1">
    <source>
        <dbReference type="Pfam" id="PF13966"/>
    </source>
</evidence>
<dbReference type="EMBL" id="SZYD01000016">
    <property type="protein sequence ID" value="KAD3336918.1"/>
    <property type="molecule type" value="Genomic_DNA"/>
</dbReference>
<comment type="caution">
    <text evidence="2">The sequence shown here is derived from an EMBL/GenBank/DDBJ whole genome shotgun (WGS) entry which is preliminary data.</text>
</comment>
<dbReference type="PANTHER" id="PTHR36617:SF15">
    <property type="entry name" value="REVERSE TRANSCRIPTASE ZINC-BINDING DOMAIN-CONTAINING PROTEIN"/>
    <property type="match status" value="1"/>
</dbReference>
<reference evidence="2 3" key="1">
    <citation type="submission" date="2019-05" db="EMBL/GenBank/DDBJ databases">
        <title>Mikania micrantha, genome provides insights into the molecular mechanism of rapid growth.</title>
        <authorList>
            <person name="Liu B."/>
        </authorList>
    </citation>
    <scope>NUCLEOTIDE SEQUENCE [LARGE SCALE GENOMIC DNA]</scope>
    <source>
        <strain evidence="2">NLD-2019</strain>
        <tissue evidence="2">Leaf</tissue>
    </source>
</reference>